<name>A0ABZ1IH23_9PSEU</name>
<dbReference type="InterPro" id="IPR025637">
    <property type="entry name" value="DUF4333"/>
</dbReference>
<evidence type="ECO:0000256" key="1">
    <source>
        <dbReference type="SAM" id="MobiDB-lite"/>
    </source>
</evidence>
<dbReference type="Proteomes" id="UP001330812">
    <property type="component" value="Chromosome"/>
</dbReference>
<feature type="signal peptide" evidence="2">
    <location>
        <begin position="1"/>
        <end position="24"/>
    </location>
</feature>
<feature type="domain" description="DUF4333" evidence="3">
    <location>
        <begin position="63"/>
        <end position="128"/>
    </location>
</feature>
<dbReference type="EMBL" id="CP142149">
    <property type="protein sequence ID" value="WSE33056.1"/>
    <property type="molecule type" value="Genomic_DNA"/>
</dbReference>
<dbReference type="Pfam" id="PF14230">
    <property type="entry name" value="DUF4333"/>
    <property type="match status" value="1"/>
</dbReference>
<evidence type="ECO:0000256" key="2">
    <source>
        <dbReference type="SAM" id="SignalP"/>
    </source>
</evidence>
<proteinExistence type="predicted"/>
<sequence>MRAVTVLGLCGLGLLITTGCSSKADPAGSVTTVTVTPTTTAPDPSSGSPGATPASGSASSTGPARVFDAKAMDAAVAKLLADTYKIEGVGEVSCPDRQAVTDGSAFQCVVDLSGEQKHVLITVTGTSGDYRVDPPK</sequence>
<evidence type="ECO:0000259" key="3">
    <source>
        <dbReference type="Pfam" id="PF14230"/>
    </source>
</evidence>
<dbReference type="RefSeq" id="WP_326835861.1">
    <property type="nucleotide sequence ID" value="NZ_CP142149.1"/>
</dbReference>
<gene>
    <name evidence="4" type="ORF">VSH64_13175</name>
</gene>
<keyword evidence="2" id="KW-0732">Signal</keyword>
<evidence type="ECO:0000313" key="5">
    <source>
        <dbReference type="Proteomes" id="UP001330812"/>
    </source>
</evidence>
<protein>
    <submittedName>
        <fullName evidence="4">DUF4333 domain-containing protein</fullName>
    </submittedName>
</protein>
<organism evidence="4 5">
    <name type="scientific">Amycolatopsis rhabdoformis</name>
    <dbReference type="NCBI Taxonomy" id="1448059"/>
    <lineage>
        <taxon>Bacteria</taxon>
        <taxon>Bacillati</taxon>
        <taxon>Actinomycetota</taxon>
        <taxon>Actinomycetes</taxon>
        <taxon>Pseudonocardiales</taxon>
        <taxon>Pseudonocardiaceae</taxon>
        <taxon>Amycolatopsis</taxon>
    </lineage>
</organism>
<dbReference type="PROSITE" id="PS51257">
    <property type="entry name" value="PROKAR_LIPOPROTEIN"/>
    <property type="match status" value="1"/>
</dbReference>
<feature type="region of interest" description="Disordered" evidence="1">
    <location>
        <begin position="24"/>
        <end position="63"/>
    </location>
</feature>
<feature type="chain" id="PRO_5046174071" evidence="2">
    <location>
        <begin position="25"/>
        <end position="136"/>
    </location>
</feature>
<evidence type="ECO:0000313" key="4">
    <source>
        <dbReference type="EMBL" id="WSE33056.1"/>
    </source>
</evidence>
<keyword evidence="5" id="KW-1185">Reference proteome</keyword>
<reference evidence="4 5" key="1">
    <citation type="journal article" date="2015" name="Int. J. Syst. Evol. Microbiol.">
        <title>Amycolatopsis rhabdoformis sp. nov., an actinomycete isolated from a tropical forest soil.</title>
        <authorList>
            <person name="Souza W.R."/>
            <person name="Silva R.E."/>
            <person name="Goodfellow M."/>
            <person name="Busarakam K."/>
            <person name="Figueiro F.S."/>
            <person name="Ferreira D."/>
            <person name="Rodrigues-Filho E."/>
            <person name="Moraes L.A.B."/>
            <person name="Zucchi T.D."/>
        </authorList>
    </citation>
    <scope>NUCLEOTIDE SEQUENCE [LARGE SCALE GENOMIC DNA]</scope>
    <source>
        <strain evidence="4 5">NCIMB 14900</strain>
    </source>
</reference>
<accession>A0ABZ1IH23</accession>